<organism evidence="1">
    <name type="scientific">freshwater metagenome</name>
    <dbReference type="NCBI Taxonomy" id="449393"/>
    <lineage>
        <taxon>unclassified sequences</taxon>
        <taxon>metagenomes</taxon>
        <taxon>ecological metagenomes</taxon>
    </lineage>
</organism>
<reference evidence="1" key="1">
    <citation type="submission" date="2020-05" db="EMBL/GenBank/DDBJ databases">
        <authorList>
            <person name="Chiriac C."/>
            <person name="Salcher M."/>
            <person name="Ghai R."/>
            <person name="Kavagutti S V."/>
        </authorList>
    </citation>
    <scope>NUCLEOTIDE SEQUENCE</scope>
</reference>
<dbReference type="InterPro" id="IPR027417">
    <property type="entry name" value="P-loop_NTPase"/>
</dbReference>
<dbReference type="AlphaFoldDB" id="A0A6J7UIP1"/>
<sequence length="366" mass="41051">MSSIKSDRKIQFRVVTAISTPLIESKIIRAFIKADLNIAERLFDLDNFVRDESKEVILILTPDQKSKKEIRADWIVGIGITTDERWKKFKPNMIISPEEVELLPAKLFSKMNEVNCMDIVVGAVEILFLGTKGSPGTSTLAWNYAGELARGGQKILFAEENIDGAEGALFFGFDDQSRSTSTFAALTIRPNYDLLCNPLVRSKMEITTPEKWADLRRKCQDKFSQIVIDGGILDLAENSSLQLYFINRAEKIFLIGQDDIFSLLRLRLMVDQVLDFNSDAKIMIVINKTKVNSKTILKESQIKKQLIGSRKLEVSFLPRADQLFAECVRDGMLLCEVKGSKAASMSGLIKRLYSDSATSMKAKSVG</sequence>
<evidence type="ECO:0000313" key="1">
    <source>
        <dbReference type="EMBL" id="CAB5064796.1"/>
    </source>
</evidence>
<gene>
    <name evidence="1" type="ORF">UFOPK4366_00715</name>
</gene>
<name>A0A6J7UIP1_9ZZZZ</name>
<dbReference type="SUPFAM" id="SSF52540">
    <property type="entry name" value="P-loop containing nucleoside triphosphate hydrolases"/>
    <property type="match status" value="1"/>
</dbReference>
<dbReference type="EMBL" id="CAFBQS010000130">
    <property type="protein sequence ID" value="CAB5064796.1"/>
    <property type="molecule type" value="Genomic_DNA"/>
</dbReference>
<proteinExistence type="predicted"/>
<dbReference type="Gene3D" id="3.40.50.300">
    <property type="entry name" value="P-loop containing nucleotide triphosphate hydrolases"/>
    <property type="match status" value="1"/>
</dbReference>
<accession>A0A6J7UIP1</accession>
<protein>
    <submittedName>
        <fullName evidence="1">Unannotated protein</fullName>
    </submittedName>
</protein>